<name>A0A6A5YIA6_9PLEO</name>
<accession>A0A6A5YIA6</accession>
<dbReference type="PANTHER" id="PTHR24148:SF64">
    <property type="entry name" value="HETEROKARYON INCOMPATIBILITY DOMAIN-CONTAINING PROTEIN"/>
    <property type="match status" value="1"/>
</dbReference>
<dbReference type="InterPro" id="IPR052895">
    <property type="entry name" value="HetReg/Transcr_Mod"/>
</dbReference>
<protein>
    <submittedName>
        <fullName evidence="1">Uncharacterized protein</fullName>
    </submittedName>
</protein>
<dbReference type="Proteomes" id="UP000799770">
    <property type="component" value="Unassembled WGS sequence"/>
</dbReference>
<evidence type="ECO:0000313" key="1">
    <source>
        <dbReference type="EMBL" id="KAF2106710.1"/>
    </source>
</evidence>
<gene>
    <name evidence="1" type="ORF">BDV96DRAFT_329300</name>
</gene>
<sequence length="197" mass="21665">MLVLCSRSCVACVITLAPFTFSSRGLFCSDVNCRDFSTPRSYLAYMEGQTVAHIQKLVRPRRRGFAQRRREELVKRQSMSSRSLLSLLRRFRGRKASDPRDKVYALLSLVGTVRAGSEIVLDCSMTVAETFQKATLECIYTSQSLSVLATDLERKFTPGLPSWVAPGGYGTSGRADALGLYTACAGTNATAETVNEL</sequence>
<dbReference type="AlphaFoldDB" id="A0A6A5YIA6"/>
<keyword evidence="2" id="KW-1185">Reference proteome</keyword>
<organism evidence="1 2">
    <name type="scientific">Lophiotrema nucula</name>
    <dbReference type="NCBI Taxonomy" id="690887"/>
    <lineage>
        <taxon>Eukaryota</taxon>
        <taxon>Fungi</taxon>
        <taxon>Dikarya</taxon>
        <taxon>Ascomycota</taxon>
        <taxon>Pezizomycotina</taxon>
        <taxon>Dothideomycetes</taxon>
        <taxon>Pleosporomycetidae</taxon>
        <taxon>Pleosporales</taxon>
        <taxon>Lophiotremataceae</taxon>
        <taxon>Lophiotrema</taxon>
    </lineage>
</organism>
<dbReference type="OrthoDB" id="3799645at2759"/>
<dbReference type="EMBL" id="ML977360">
    <property type="protein sequence ID" value="KAF2106710.1"/>
    <property type="molecule type" value="Genomic_DNA"/>
</dbReference>
<evidence type="ECO:0000313" key="2">
    <source>
        <dbReference type="Proteomes" id="UP000799770"/>
    </source>
</evidence>
<dbReference type="PANTHER" id="PTHR24148">
    <property type="entry name" value="ANKYRIN REPEAT DOMAIN-CONTAINING PROTEIN 39 HOMOLOG-RELATED"/>
    <property type="match status" value="1"/>
</dbReference>
<reference evidence="1" key="1">
    <citation type="journal article" date="2020" name="Stud. Mycol.">
        <title>101 Dothideomycetes genomes: a test case for predicting lifestyles and emergence of pathogens.</title>
        <authorList>
            <person name="Haridas S."/>
            <person name="Albert R."/>
            <person name="Binder M."/>
            <person name="Bloem J."/>
            <person name="Labutti K."/>
            <person name="Salamov A."/>
            <person name="Andreopoulos B."/>
            <person name="Baker S."/>
            <person name="Barry K."/>
            <person name="Bills G."/>
            <person name="Bluhm B."/>
            <person name="Cannon C."/>
            <person name="Castanera R."/>
            <person name="Culley D."/>
            <person name="Daum C."/>
            <person name="Ezra D."/>
            <person name="Gonzalez J."/>
            <person name="Henrissat B."/>
            <person name="Kuo A."/>
            <person name="Liang C."/>
            <person name="Lipzen A."/>
            <person name="Lutzoni F."/>
            <person name="Magnuson J."/>
            <person name="Mondo S."/>
            <person name="Nolan M."/>
            <person name="Ohm R."/>
            <person name="Pangilinan J."/>
            <person name="Park H.-J."/>
            <person name="Ramirez L."/>
            <person name="Alfaro M."/>
            <person name="Sun H."/>
            <person name="Tritt A."/>
            <person name="Yoshinaga Y."/>
            <person name="Zwiers L.-H."/>
            <person name="Turgeon B."/>
            <person name="Goodwin S."/>
            <person name="Spatafora J."/>
            <person name="Crous P."/>
            <person name="Grigoriev I."/>
        </authorList>
    </citation>
    <scope>NUCLEOTIDE SEQUENCE</scope>
    <source>
        <strain evidence="1">CBS 627.86</strain>
    </source>
</reference>
<proteinExistence type="predicted"/>